<gene>
    <name evidence="6" type="primary">mth-L1</name>
    <name evidence="6" type="ORF">Hamer_G017661</name>
</gene>
<evidence type="ECO:0000313" key="6">
    <source>
        <dbReference type="EMBL" id="KAG7153848.1"/>
    </source>
</evidence>
<dbReference type="EMBL" id="JAHLQT010046276">
    <property type="protein sequence ID" value="KAG7153848.1"/>
    <property type="molecule type" value="Genomic_DNA"/>
</dbReference>
<keyword evidence="2 5" id="KW-0732">Signal</keyword>
<proteinExistence type="inferred from homology"/>
<dbReference type="AlphaFoldDB" id="A0A8J5MJK0"/>
<evidence type="ECO:0000313" key="7">
    <source>
        <dbReference type="Proteomes" id="UP000747542"/>
    </source>
</evidence>
<dbReference type="GO" id="GO:0004930">
    <property type="term" value="F:G protein-coupled receptor activity"/>
    <property type="evidence" value="ECO:0007669"/>
    <property type="project" value="UniProtKB-KW"/>
</dbReference>
<keyword evidence="3" id="KW-0297">G-protein coupled receptor</keyword>
<evidence type="ECO:0000256" key="5">
    <source>
        <dbReference type="SAM" id="SignalP"/>
    </source>
</evidence>
<dbReference type="Gene3D" id="2.170.180.11">
    <property type="entry name" value="Methuselah ectodomain, domain 2"/>
    <property type="match status" value="1"/>
</dbReference>
<reference evidence="6" key="1">
    <citation type="journal article" date="2021" name="Sci. Adv.">
        <title>The American lobster genome reveals insights on longevity, neural, and immune adaptations.</title>
        <authorList>
            <person name="Polinski J.M."/>
            <person name="Zimin A.V."/>
            <person name="Clark K.F."/>
            <person name="Kohn A.B."/>
            <person name="Sadowski N."/>
            <person name="Timp W."/>
            <person name="Ptitsyn A."/>
            <person name="Khanna P."/>
            <person name="Romanova D.Y."/>
            <person name="Williams P."/>
            <person name="Greenwood S.J."/>
            <person name="Moroz L.L."/>
            <person name="Walt D.R."/>
            <person name="Bodnar A.G."/>
        </authorList>
    </citation>
    <scope>NUCLEOTIDE SEQUENCE</scope>
    <source>
        <strain evidence="6">GMGI-L3</strain>
    </source>
</reference>
<protein>
    <submittedName>
        <fullName evidence="6">G-protein coupled receptor Mth-like 1</fullName>
    </submittedName>
</protein>
<dbReference type="Proteomes" id="UP000747542">
    <property type="component" value="Unassembled WGS sequence"/>
</dbReference>
<evidence type="ECO:0000256" key="1">
    <source>
        <dbReference type="ARBA" id="ARBA00008979"/>
    </source>
</evidence>
<dbReference type="InterPro" id="IPR052808">
    <property type="entry name" value="GPCR_Mth-like"/>
</dbReference>
<dbReference type="InterPro" id="IPR036272">
    <property type="entry name" value="Methuselah_N_sf"/>
</dbReference>
<dbReference type="PANTHER" id="PTHR46953:SF1">
    <property type="entry name" value="G-PROTEIN COUPLED RECEPTOR MTH-LIKE 1-RELATED"/>
    <property type="match status" value="1"/>
</dbReference>
<organism evidence="6 7">
    <name type="scientific">Homarus americanus</name>
    <name type="common">American lobster</name>
    <dbReference type="NCBI Taxonomy" id="6706"/>
    <lineage>
        <taxon>Eukaryota</taxon>
        <taxon>Metazoa</taxon>
        <taxon>Ecdysozoa</taxon>
        <taxon>Arthropoda</taxon>
        <taxon>Crustacea</taxon>
        <taxon>Multicrustacea</taxon>
        <taxon>Malacostraca</taxon>
        <taxon>Eumalacostraca</taxon>
        <taxon>Eucarida</taxon>
        <taxon>Decapoda</taxon>
        <taxon>Pleocyemata</taxon>
        <taxon>Astacidea</taxon>
        <taxon>Nephropoidea</taxon>
        <taxon>Nephropidae</taxon>
        <taxon>Homarus</taxon>
    </lineage>
</organism>
<keyword evidence="4" id="KW-0812">Transmembrane</keyword>
<dbReference type="PANTHER" id="PTHR46953">
    <property type="entry name" value="G-PROTEIN COUPLED RECEPTOR MTH-LIKE 1-RELATED"/>
    <property type="match status" value="1"/>
</dbReference>
<sequence length="538" mass="60057">MTVKVVLTVVVVTLVLTTASGVGAKDFVEYEYTPLLYNYSTKRTNKHIASADSVVYNSLLYNATLQKCWCLGDQVWDGSQCTDTTTSVVVQDPETRGVVVVKTNEFGSVKVGEPQCPPGHLFVVLDSTRESLDQFSLLDSGNLYWQQHQYHQYCIEHTLHEGGEPNSWEAHVCLSPPKVPRCCARGLSLGADNSFTATTNHVFTPPVMVDGVLIKWLVEGDGDINNVTCEDFEELMILQLNTDGSYLTYLSGEASLVWSPPNSQGSEQRQDYCVGVEAGKDDYFVRLCYEDLVARHHQQCRDATCVRKCCPENQLIDGFGCVPDTSDNELWKPSFYNPDNLTLNVDLRVVYGFPLCGNFFQTGIDDSEDEIFLLSNGFLKVFGFPKPYPPDRYCVEKFLGVDGSASTHGLICFEDNVEELMTCTIIARKYVYPSFMLVSCVFLLVTLVSYASVPELRKKLHGKCLMSLVSALFLAYILLPIVYLVDGNMLHSPCIATDNISSMLPSLWGSDHLCTWVLYDLNIGVRMVCEVALRPYPN</sequence>
<dbReference type="Gene3D" id="1.20.1070.10">
    <property type="entry name" value="Rhodopsin 7-helix transmembrane proteins"/>
    <property type="match status" value="1"/>
</dbReference>
<keyword evidence="3" id="KW-0807">Transducer</keyword>
<evidence type="ECO:0000256" key="2">
    <source>
        <dbReference type="ARBA" id="ARBA00022729"/>
    </source>
</evidence>
<keyword evidence="4" id="KW-1133">Transmembrane helix</keyword>
<feature type="transmembrane region" description="Helical" evidence="4">
    <location>
        <begin position="430"/>
        <end position="453"/>
    </location>
</feature>
<comment type="caution">
    <text evidence="6">The sequence shown here is derived from an EMBL/GenBank/DDBJ whole genome shotgun (WGS) entry which is preliminary data.</text>
</comment>
<keyword evidence="7" id="KW-1185">Reference proteome</keyword>
<evidence type="ECO:0000256" key="4">
    <source>
        <dbReference type="SAM" id="Phobius"/>
    </source>
</evidence>
<name>A0A8J5MJK0_HOMAM</name>
<dbReference type="SUPFAM" id="SSF63877">
    <property type="entry name" value="Methuselah ectodomain"/>
    <property type="match status" value="1"/>
</dbReference>
<evidence type="ECO:0000256" key="3">
    <source>
        <dbReference type="ARBA" id="ARBA00023040"/>
    </source>
</evidence>
<keyword evidence="6" id="KW-0675">Receptor</keyword>
<dbReference type="InterPro" id="IPR023311">
    <property type="entry name" value="Methusela_ecto_dom_2"/>
</dbReference>
<keyword evidence="4" id="KW-0472">Membrane</keyword>
<accession>A0A8J5MJK0</accession>
<comment type="similarity">
    <text evidence="1">Belongs to the G-protein coupled receptor 2 family. Mth subfamily.</text>
</comment>
<feature type="chain" id="PRO_5035190309" evidence="5">
    <location>
        <begin position="25"/>
        <end position="538"/>
    </location>
</feature>
<feature type="transmembrane region" description="Helical" evidence="4">
    <location>
        <begin position="465"/>
        <end position="485"/>
    </location>
</feature>
<feature type="signal peptide" evidence="5">
    <location>
        <begin position="1"/>
        <end position="24"/>
    </location>
</feature>